<accession>A0A9D2U8S8</accession>
<reference evidence="8" key="1">
    <citation type="journal article" date="2021" name="PeerJ">
        <title>Extensive microbial diversity within the chicken gut microbiome revealed by metagenomics and culture.</title>
        <authorList>
            <person name="Gilroy R."/>
            <person name="Ravi A."/>
            <person name="Getino M."/>
            <person name="Pursley I."/>
            <person name="Horton D.L."/>
            <person name="Alikhan N.F."/>
            <person name="Baker D."/>
            <person name="Gharbi K."/>
            <person name="Hall N."/>
            <person name="Watson M."/>
            <person name="Adriaenssens E.M."/>
            <person name="Foster-Nyarko E."/>
            <person name="Jarju S."/>
            <person name="Secka A."/>
            <person name="Antonio M."/>
            <person name="Oren A."/>
            <person name="Chaudhuri R.R."/>
            <person name="La Ragione R."/>
            <person name="Hildebrand F."/>
            <person name="Pallen M.J."/>
        </authorList>
    </citation>
    <scope>NUCLEOTIDE SEQUENCE</scope>
    <source>
        <strain evidence="8">9264</strain>
    </source>
</reference>
<dbReference type="SUPFAM" id="SSF52833">
    <property type="entry name" value="Thioredoxin-like"/>
    <property type="match status" value="1"/>
</dbReference>
<dbReference type="PROSITE" id="PS51353">
    <property type="entry name" value="ARSC"/>
    <property type="match status" value="1"/>
</dbReference>
<dbReference type="EC" id="1.20.4.1" evidence="4 7"/>
<proteinExistence type="inferred from homology"/>
<dbReference type="AlphaFoldDB" id="A0A9D2U8S8"/>
<dbReference type="NCBIfam" id="TIGR00014">
    <property type="entry name" value="arsC"/>
    <property type="match status" value="1"/>
</dbReference>
<dbReference type="GO" id="GO:0008794">
    <property type="term" value="F:arsenate reductase (glutaredoxin) activity"/>
    <property type="evidence" value="ECO:0007669"/>
    <property type="project" value="UniProtKB-UniRule"/>
</dbReference>
<comment type="caution">
    <text evidence="8">The sequence shown here is derived from an EMBL/GenBank/DDBJ whole genome shotgun (WGS) entry which is preliminary data.</text>
</comment>
<dbReference type="InterPro" id="IPR036249">
    <property type="entry name" value="Thioredoxin-like_sf"/>
</dbReference>
<dbReference type="Gene3D" id="3.40.30.10">
    <property type="entry name" value="Glutaredoxin"/>
    <property type="match status" value="1"/>
</dbReference>
<evidence type="ECO:0000256" key="3">
    <source>
        <dbReference type="ARBA" id="ARBA00023002"/>
    </source>
</evidence>
<sequence length="114" mass="12885">MSGITIYHNPRCSTSRRTLERLEQTGQPIEVIEYLQQPLTVDQLMQVLQQANLSAKDLIRSKESLYQELSLDTADDTALVQAMADHPILMNRPVVVTPKGARLCRPVELVEEIL</sequence>
<evidence type="ECO:0000256" key="5">
    <source>
        <dbReference type="ARBA" id="ARBA00039879"/>
    </source>
</evidence>
<keyword evidence="3 7" id="KW-0560">Oxidoreductase</keyword>
<protein>
    <recommendedName>
        <fullName evidence="5 7">Arsenate reductase</fullName>
        <ecNumber evidence="4 7">1.20.4.1</ecNumber>
    </recommendedName>
</protein>
<dbReference type="GO" id="GO:0046685">
    <property type="term" value="P:response to arsenic-containing substance"/>
    <property type="evidence" value="ECO:0007669"/>
    <property type="project" value="UniProtKB-KW"/>
</dbReference>
<gene>
    <name evidence="8" type="primary">arsC</name>
    <name evidence="8" type="ORF">H9906_03330</name>
</gene>
<evidence type="ECO:0000313" key="9">
    <source>
        <dbReference type="Proteomes" id="UP000823889"/>
    </source>
</evidence>
<dbReference type="Proteomes" id="UP000823889">
    <property type="component" value="Unassembled WGS sequence"/>
</dbReference>
<dbReference type="InterPro" id="IPR006659">
    <property type="entry name" value="Arsenate_reductase"/>
</dbReference>
<comment type="similarity">
    <text evidence="1 6 7">Belongs to the ArsC family.</text>
</comment>
<evidence type="ECO:0000256" key="6">
    <source>
        <dbReference type="PROSITE-ProRule" id="PRU01282"/>
    </source>
</evidence>
<dbReference type="Pfam" id="PF03960">
    <property type="entry name" value="ArsC"/>
    <property type="match status" value="1"/>
</dbReference>
<dbReference type="PANTHER" id="PTHR30041:SF5">
    <property type="entry name" value="ARSENATE REDUCTASE-RELATED"/>
    <property type="match status" value="1"/>
</dbReference>
<evidence type="ECO:0000256" key="4">
    <source>
        <dbReference type="ARBA" id="ARBA00038969"/>
    </source>
</evidence>
<evidence type="ECO:0000256" key="2">
    <source>
        <dbReference type="ARBA" id="ARBA00022849"/>
    </source>
</evidence>
<reference evidence="8" key="2">
    <citation type="submission" date="2021-04" db="EMBL/GenBank/DDBJ databases">
        <authorList>
            <person name="Gilroy R."/>
        </authorList>
    </citation>
    <scope>NUCLEOTIDE SEQUENCE</scope>
    <source>
        <strain evidence="8">9264</strain>
    </source>
</reference>
<organism evidence="8 9">
    <name type="scientific">Candidatus Paenalcaligenes intestinipullorum</name>
    <dbReference type="NCBI Taxonomy" id="2838718"/>
    <lineage>
        <taxon>Bacteria</taxon>
        <taxon>Pseudomonadati</taxon>
        <taxon>Pseudomonadota</taxon>
        <taxon>Betaproteobacteria</taxon>
        <taxon>Burkholderiales</taxon>
        <taxon>Alcaligenaceae</taxon>
        <taxon>Paenalcaligenes</taxon>
    </lineage>
</organism>
<dbReference type="CDD" id="cd03034">
    <property type="entry name" value="ArsC_ArsC"/>
    <property type="match status" value="1"/>
</dbReference>
<evidence type="ECO:0000256" key="7">
    <source>
        <dbReference type="RuleBase" id="RU362029"/>
    </source>
</evidence>
<evidence type="ECO:0000256" key="1">
    <source>
        <dbReference type="ARBA" id="ARBA00007198"/>
    </source>
</evidence>
<dbReference type="InterPro" id="IPR006660">
    <property type="entry name" value="Arsenate_reductase-like"/>
</dbReference>
<name>A0A9D2U8S8_9BURK</name>
<dbReference type="PANTHER" id="PTHR30041">
    <property type="entry name" value="ARSENATE REDUCTASE"/>
    <property type="match status" value="1"/>
</dbReference>
<evidence type="ECO:0000313" key="8">
    <source>
        <dbReference type="EMBL" id="HJD44042.1"/>
    </source>
</evidence>
<dbReference type="EMBL" id="DWUQ01000065">
    <property type="protein sequence ID" value="HJD44042.1"/>
    <property type="molecule type" value="Genomic_DNA"/>
</dbReference>
<comment type="catalytic activity">
    <reaction evidence="7">
        <text>[glutaredoxin]-dithiol + arsenate + glutathione + H(+) = glutathionyl-S-S-[glutaredoxin] + arsenite + H2O</text>
        <dbReference type="Rhea" id="RHEA:22016"/>
        <dbReference type="Rhea" id="RHEA-COMP:10729"/>
        <dbReference type="Rhea" id="RHEA-COMP:17668"/>
        <dbReference type="ChEBI" id="CHEBI:15377"/>
        <dbReference type="ChEBI" id="CHEBI:15378"/>
        <dbReference type="ChEBI" id="CHEBI:29242"/>
        <dbReference type="ChEBI" id="CHEBI:29950"/>
        <dbReference type="ChEBI" id="CHEBI:48597"/>
        <dbReference type="ChEBI" id="CHEBI:57925"/>
        <dbReference type="ChEBI" id="CHEBI:146199"/>
        <dbReference type="EC" id="1.20.4.1"/>
    </reaction>
</comment>
<keyword evidence="2" id="KW-0059">Arsenical resistance</keyword>